<dbReference type="PANTHER" id="PTHR37534:SF25">
    <property type="entry name" value="ZN(II)2CYS6 TRANSCRIPTION FACTOR (EUROFUNG)"/>
    <property type="match status" value="1"/>
</dbReference>
<evidence type="ECO:0008006" key="6">
    <source>
        <dbReference type="Google" id="ProtNLM"/>
    </source>
</evidence>
<dbReference type="GO" id="GO:0045944">
    <property type="term" value="P:positive regulation of transcription by RNA polymerase II"/>
    <property type="evidence" value="ECO:0007669"/>
    <property type="project" value="TreeGrafter"/>
</dbReference>
<evidence type="ECO:0000313" key="5">
    <source>
        <dbReference type="Proteomes" id="UP000481861"/>
    </source>
</evidence>
<dbReference type="InterPro" id="IPR021858">
    <property type="entry name" value="Fun_TF"/>
</dbReference>
<proteinExistence type="predicted"/>
<gene>
    <name evidence="4" type="ORF">BDV95DRAFT_499199</name>
</gene>
<dbReference type="GO" id="GO:0000976">
    <property type="term" value="F:transcription cis-regulatory region binding"/>
    <property type="evidence" value="ECO:0007669"/>
    <property type="project" value="TreeGrafter"/>
</dbReference>
<accession>A0A7C8IBI7</accession>
<sequence>MSPAPSPSLGQPSSTTSPYSSLAQHSSTSPSYASPDPSSTAASSTAPLPFPRGPGSVKGITLTRDEALIVHHYTEQLGRWLDCTDAARQFTLRIPDQLGHCDVLVHSVLSFAARHRRDTVMADSAYQRCIELLINRLNEDSAALDETFLSAIVILRFFEQLNVSSITGSDHEQHLAGLSALLRASQGPTVDPSAPTLREAAFWVYVRQCLYNATVNQQPPDLDITLQLVPLPSSLPNSHFLADLRRETAYANQITWICACVIHFCFSMPDKPSERACRTQQWERLRTSLEAWLKERPASFNPIWEGPATNSSVFPEIWFSADWHLMASSFYHFACILLLNYRPGPKFAVRNVGGGLSDIDNQILDHARIMCGSCKSAASTVPNLITLCHSVFIWGPILSHPEERIEVIQLLSNLENDHVWPTTWIVNELKSQWAMP</sequence>
<evidence type="ECO:0000313" key="4">
    <source>
        <dbReference type="EMBL" id="KAF2869047.1"/>
    </source>
</evidence>
<dbReference type="EMBL" id="JAADJZ010000017">
    <property type="protein sequence ID" value="KAF2869047.1"/>
    <property type="molecule type" value="Genomic_DNA"/>
</dbReference>
<organism evidence="4 5">
    <name type="scientific">Massariosphaeria phaeospora</name>
    <dbReference type="NCBI Taxonomy" id="100035"/>
    <lineage>
        <taxon>Eukaryota</taxon>
        <taxon>Fungi</taxon>
        <taxon>Dikarya</taxon>
        <taxon>Ascomycota</taxon>
        <taxon>Pezizomycotina</taxon>
        <taxon>Dothideomycetes</taxon>
        <taxon>Pleosporomycetidae</taxon>
        <taxon>Pleosporales</taxon>
        <taxon>Pleosporales incertae sedis</taxon>
        <taxon>Massariosphaeria</taxon>
    </lineage>
</organism>
<dbReference type="OrthoDB" id="4525710at2759"/>
<evidence type="ECO:0000256" key="3">
    <source>
        <dbReference type="SAM" id="MobiDB-lite"/>
    </source>
</evidence>
<dbReference type="AlphaFoldDB" id="A0A7C8IBI7"/>
<comment type="caution">
    <text evidence="4">The sequence shown here is derived from an EMBL/GenBank/DDBJ whole genome shotgun (WGS) entry which is preliminary data.</text>
</comment>
<reference evidence="4 5" key="1">
    <citation type="submission" date="2020-01" db="EMBL/GenBank/DDBJ databases">
        <authorList>
            <consortium name="DOE Joint Genome Institute"/>
            <person name="Haridas S."/>
            <person name="Albert R."/>
            <person name="Binder M."/>
            <person name="Bloem J."/>
            <person name="Labutti K."/>
            <person name="Salamov A."/>
            <person name="Andreopoulos B."/>
            <person name="Baker S.E."/>
            <person name="Barry K."/>
            <person name="Bills G."/>
            <person name="Bluhm B.H."/>
            <person name="Cannon C."/>
            <person name="Castanera R."/>
            <person name="Culley D.E."/>
            <person name="Daum C."/>
            <person name="Ezra D."/>
            <person name="Gonzalez J.B."/>
            <person name="Henrissat B."/>
            <person name="Kuo A."/>
            <person name="Liang C."/>
            <person name="Lipzen A."/>
            <person name="Lutzoni F."/>
            <person name="Magnuson J."/>
            <person name="Mondo S."/>
            <person name="Nolan M."/>
            <person name="Ohm R."/>
            <person name="Pangilinan J."/>
            <person name="Park H.-J.H."/>
            <person name="Ramirez L."/>
            <person name="Alfaro M."/>
            <person name="Sun H."/>
            <person name="Tritt A."/>
            <person name="Yoshinaga Y."/>
            <person name="Zwiers L.-H.L."/>
            <person name="Turgeon B.G."/>
            <person name="Goodwin S.B."/>
            <person name="Spatafora J.W."/>
            <person name="Crous P.W."/>
            <person name="Grigoriev I.V."/>
        </authorList>
    </citation>
    <scope>NUCLEOTIDE SEQUENCE [LARGE SCALE GENOMIC DNA]</scope>
    <source>
        <strain evidence="4 5">CBS 611.86</strain>
    </source>
</reference>
<feature type="compositionally biased region" description="Low complexity" evidence="3">
    <location>
        <begin position="26"/>
        <end position="47"/>
    </location>
</feature>
<keyword evidence="2" id="KW-0539">Nucleus</keyword>
<dbReference type="GO" id="GO:0003700">
    <property type="term" value="F:DNA-binding transcription factor activity"/>
    <property type="evidence" value="ECO:0007669"/>
    <property type="project" value="TreeGrafter"/>
</dbReference>
<feature type="region of interest" description="Disordered" evidence="3">
    <location>
        <begin position="1"/>
        <end position="53"/>
    </location>
</feature>
<keyword evidence="5" id="KW-1185">Reference proteome</keyword>
<dbReference type="PANTHER" id="PTHR37534">
    <property type="entry name" value="TRANSCRIPTIONAL ACTIVATOR PROTEIN UGA3"/>
    <property type="match status" value="1"/>
</dbReference>
<evidence type="ECO:0000256" key="1">
    <source>
        <dbReference type="ARBA" id="ARBA00004123"/>
    </source>
</evidence>
<dbReference type="Pfam" id="PF11951">
    <property type="entry name" value="Fungal_trans_2"/>
    <property type="match status" value="1"/>
</dbReference>
<dbReference type="GO" id="GO:0005634">
    <property type="term" value="C:nucleus"/>
    <property type="evidence" value="ECO:0007669"/>
    <property type="project" value="TreeGrafter"/>
</dbReference>
<name>A0A7C8IBI7_9PLEO</name>
<feature type="compositionally biased region" description="Polar residues" evidence="3">
    <location>
        <begin position="8"/>
        <end position="25"/>
    </location>
</feature>
<evidence type="ECO:0000256" key="2">
    <source>
        <dbReference type="ARBA" id="ARBA00023242"/>
    </source>
</evidence>
<dbReference type="Proteomes" id="UP000481861">
    <property type="component" value="Unassembled WGS sequence"/>
</dbReference>
<comment type="subcellular location">
    <subcellularLocation>
        <location evidence="1">Nucleus</location>
    </subcellularLocation>
</comment>
<protein>
    <recommendedName>
        <fullName evidence="6">Fungal-specific transcription factor domain-containing protein</fullName>
    </recommendedName>
</protein>